<keyword evidence="1" id="KW-0175">Coiled coil</keyword>
<feature type="coiled-coil region" evidence="1">
    <location>
        <begin position="142"/>
        <end position="199"/>
    </location>
</feature>
<evidence type="ECO:0000256" key="1">
    <source>
        <dbReference type="SAM" id="Coils"/>
    </source>
</evidence>
<feature type="compositionally biased region" description="Basic and acidic residues" evidence="2">
    <location>
        <begin position="211"/>
        <end position="221"/>
    </location>
</feature>
<feature type="region of interest" description="Disordered" evidence="2">
    <location>
        <begin position="461"/>
        <end position="500"/>
    </location>
</feature>
<gene>
    <name evidence="4" type="ORF">DBRI1063_LOCUS9212</name>
</gene>
<dbReference type="InterPro" id="IPR006569">
    <property type="entry name" value="CID_dom"/>
</dbReference>
<organism evidence="4">
    <name type="scientific">Ditylum brightwellii</name>
    <dbReference type="NCBI Taxonomy" id="49249"/>
    <lineage>
        <taxon>Eukaryota</taxon>
        <taxon>Sar</taxon>
        <taxon>Stramenopiles</taxon>
        <taxon>Ochrophyta</taxon>
        <taxon>Bacillariophyta</taxon>
        <taxon>Mediophyceae</taxon>
        <taxon>Lithodesmiophycidae</taxon>
        <taxon>Lithodesmiales</taxon>
        <taxon>Lithodesmiaceae</taxon>
        <taxon>Ditylum</taxon>
    </lineage>
</organism>
<reference evidence="4" key="1">
    <citation type="submission" date="2021-01" db="EMBL/GenBank/DDBJ databases">
        <authorList>
            <person name="Corre E."/>
            <person name="Pelletier E."/>
            <person name="Niang G."/>
            <person name="Scheremetjew M."/>
            <person name="Finn R."/>
            <person name="Kale V."/>
            <person name="Holt S."/>
            <person name="Cochrane G."/>
            <person name="Meng A."/>
            <person name="Brown T."/>
            <person name="Cohen L."/>
        </authorList>
    </citation>
    <scope>NUCLEOTIDE SEQUENCE</scope>
    <source>
        <strain evidence="4">Pop2</strain>
    </source>
</reference>
<dbReference type="AlphaFoldDB" id="A0A7S1Z323"/>
<protein>
    <recommendedName>
        <fullName evidence="3">CID domain-containing protein</fullName>
    </recommendedName>
</protein>
<proteinExistence type="predicted"/>
<accession>A0A7S1Z323</accession>
<feature type="compositionally biased region" description="Basic and acidic residues" evidence="2">
    <location>
        <begin position="463"/>
        <end position="477"/>
    </location>
</feature>
<dbReference type="Pfam" id="PF04818">
    <property type="entry name" value="CID"/>
    <property type="match status" value="1"/>
</dbReference>
<feature type="domain" description="CID" evidence="3">
    <location>
        <begin position="35"/>
        <end position="171"/>
    </location>
</feature>
<dbReference type="InterPro" id="IPR008942">
    <property type="entry name" value="ENTH_VHS"/>
</dbReference>
<sequence length="500" mass="56287">MTTPKPSSKNPTTTPTTTTTTTIWSTKLKSKCAILTLNASRESLQTISKWMIFHRKHSKSFVSSLLHLILTEKKLVERKMLYMTILHEVLLSHSALEQQEGGCGGGEGFGTSELKWEKMTEFRNAIGDVVTDVMEHLGECFAKEKEEKKDQMVQKIKSMMDSWEKVNAFGGPSIVEGGRRALERGLQSVQQQQEEQEMANVVVEKEDAMEVAGKAEEKKDTTAAAATTPPSKDDAPKSPTEEETNTEKKDDKPKQETIAPTATDSDEKASETEVTETIKEESKEEKKTEEERTSTSSKQEAEEEEQEFDFDAEGIPYAKVETKEFQKPCKSIASIQITRDFLNDATLNLSTLLSKLPPDLEQICNTYKEDEHNNKPLPEFDNDILDLNIEESMNNVKQYRDIVLQQKVARHTCFALLVKSQCQFGSQTSAKTYYEMKELLDKLQRRKVLVEDAMELEGFDMDGIGKEDDGGGEKESVLEWFDGGGEKEEGGRCVKRIKTG</sequence>
<dbReference type="Gene3D" id="1.25.40.90">
    <property type="match status" value="1"/>
</dbReference>
<evidence type="ECO:0000313" key="4">
    <source>
        <dbReference type="EMBL" id="CAD9326564.1"/>
    </source>
</evidence>
<dbReference type="EMBL" id="HBGN01014398">
    <property type="protein sequence ID" value="CAD9326564.1"/>
    <property type="molecule type" value="Transcribed_RNA"/>
</dbReference>
<feature type="compositionally biased region" description="Basic and acidic residues" evidence="2">
    <location>
        <begin position="231"/>
        <end position="255"/>
    </location>
</feature>
<feature type="region of interest" description="Disordered" evidence="2">
    <location>
        <begin position="211"/>
        <end position="313"/>
    </location>
</feature>
<feature type="region of interest" description="Disordered" evidence="2">
    <location>
        <begin position="1"/>
        <end position="20"/>
    </location>
</feature>
<feature type="compositionally biased region" description="Acidic residues" evidence="2">
    <location>
        <begin position="301"/>
        <end position="312"/>
    </location>
</feature>
<evidence type="ECO:0000259" key="3">
    <source>
        <dbReference type="Pfam" id="PF04818"/>
    </source>
</evidence>
<evidence type="ECO:0000256" key="2">
    <source>
        <dbReference type="SAM" id="MobiDB-lite"/>
    </source>
</evidence>
<feature type="compositionally biased region" description="Basic and acidic residues" evidence="2">
    <location>
        <begin position="265"/>
        <end position="293"/>
    </location>
</feature>
<name>A0A7S1Z323_9STRA</name>